<dbReference type="EC" id="2.3.-.-" evidence="5"/>
<organism evidence="5 6">
    <name type="scientific">Paenibacillus vulneris</name>
    <dbReference type="NCBI Taxonomy" id="1133364"/>
    <lineage>
        <taxon>Bacteria</taxon>
        <taxon>Bacillati</taxon>
        <taxon>Bacillota</taxon>
        <taxon>Bacilli</taxon>
        <taxon>Bacillales</taxon>
        <taxon>Paenibacillaceae</taxon>
        <taxon>Paenibacillus</taxon>
    </lineage>
</organism>
<dbReference type="SUPFAM" id="SSF55729">
    <property type="entry name" value="Acyl-CoA N-acyltransferases (Nat)"/>
    <property type="match status" value="1"/>
</dbReference>
<accession>A0ABW3UXY7</accession>
<dbReference type="PANTHER" id="PTHR43792">
    <property type="entry name" value="GNAT FAMILY, PUTATIVE (AFU_ORTHOLOGUE AFUA_3G00765)-RELATED-RELATED"/>
    <property type="match status" value="1"/>
</dbReference>
<dbReference type="GO" id="GO:0016746">
    <property type="term" value="F:acyltransferase activity"/>
    <property type="evidence" value="ECO:0007669"/>
    <property type="project" value="UniProtKB-KW"/>
</dbReference>
<dbReference type="InterPro" id="IPR000182">
    <property type="entry name" value="GNAT_dom"/>
</dbReference>
<dbReference type="Proteomes" id="UP001597180">
    <property type="component" value="Unassembled WGS sequence"/>
</dbReference>
<feature type="domain" description="N-acetyltransferase" evidence="4">
    <location>
        <begin position="10"/>
        <end position="175"/>
    </location>
</feature>
<dbReference type="Gene3D" id="3.40.630.30">
    <property type="match status" value="1"/>
</dbReference>
<keyword evidence="6" id="KW-1185">Reference proteome</keyword>
<evidence type="ECO:0000256" key="2">
    <source>
        <dbReference type="ARBA" id="ARBA00023315"/>
    </source>
</evidence>
<reference evidence="6" key="1">
    <citation type="journal article" date="2019" name="Int. J. Syst. Evol. Microbiol.">
        <title>The Global Catalogue of Microorganisms (GCM) 10K type strain sequencing project: providing services to taxonomists for standard genome sequencing and annotation.</title>
        <authorList>
            <consortium name="The Broad Institute Genomics Platform"/>
            <consortium name="The Broad Institute Genome Sequencing Center for Infectious Disease"/>
            <person name="Wu L."/>
            <person name="Ma J."/>
        </authorList>
    </citation>
    <scope>NUCLEOTIDE SEQUENCE [LARGE SCALE GENOMIC DNA]</scope>
    <source>
        <strain evidence="6">CCUG 53270</strain>
    </source>
</reference>
<evidence type="ECO:0000313" key="5">
    <source>
        <dbReference type="EMBL" id="MFD1224500.1"/>
    </source>
</evidence>
<evidence type="ECO:0000256" key="1">
    <source>
        <dbReference type="ARBA" id="ARBA00022679"/>
    </source>
</evidence>
<dbReference type="InterPro" id="IPR051531">
    <property type="entry name" value="N-acetyltransferase"/>
</dbReference>
<comment type="similarity">
    <text evidence="3">Belongs to the acetyltransferase family. RimJ subfamily.</text>
</comment>
<gene>
    <name evidence="5" type="ORF">ACFQ4B_30770</name>
</gene>
<protein>
    <submittedName>
        <fullName evidence="5">GNAT family N-acetyltransferase</fullName>
        <ecNumber evidence="5">2.3.-.-</ecNumber>
    </submittedName>
</protein>
<sequence length="187" mass="21741">MPMKLQADIVHIRPLALSDAEALHRLRTENREYHRLFEPVRPDDHFTLEFQEEQIRLSLVNAQNDTSYSFGIFLNESEHLIGRVNLSSVFRGPWQNANIGYYLDKGHTGKGYATEAVKLTVHCAFHHLKLHRVQGAVMPRNTPSIRVLEKAGFRYEGLARNYLHIHDVWEDHNIYAITCEEQQQDLP</sequence>
<proteinExistence type="inferred from homology"/>
<evidence type="ECO:0000259" key="4">
    <source>
        <dbReference type="PROSITE" id="PS51186"/>
    </source>
</evidence>
<evidence type="ECO:0000313" key="6">
    <source>
        <dbReference type="Proteomes" id="UP001597180"/>
    </source>
</evidence>
<dbReference type="PANTHER" id="PTHR43792:SF8">
    <property type="entry name" value="[RIBOSOMAL PROTEIN US5]-ALANINE N-ACETYLTRANSFERASE"/>
    <property type="match status" value="1"/>
</dbReference>
<dbReference type="Pfam" id="PF13302">
    <property type="entry name" value="Acetyltransf_3"/>
    <property type="match status" value="1"/>
</dbReference>
<evidence type="ECO:0000256" key="3">
    <source>
        <dbReference type="ARBA" id="ARBA00038502"/>
    </source>
</evidence>
<dbReference type="InterPro" id="IPR016181">
    <property type="entry name" value="Acyl_CoA_acyltransferase"/>
</dbReference>
<comment type="caution">
    <text evidence="5">The sequence shown here is derived from an EMBL/GenBank/DDBJ whole genome shotgun (WGS) entry which is preliminary data.</text>
</comment>
<dbReference type="RefSeq" id="WP_377740950.1">
    <property type="nucleotide sequence ID" value="NZ_JBHSUK010000034.1"/>
</dbReference>
<dbReference type="EMBL" id="JBHTLU010000045">
    <property type="protein sequence ID" value="MFD1224500.1"/>
    <property type="molecule type" value="Genomic_DNA"/>
</dbReference>
<dbReference type="PROSITE" id="PS51186">
    <property type="entry name" value="GNAT"/>
    <property type="match status" value="1"/>
</dbReference>
<keyword evidence="1 5" id="KW-0808">Transferase</keyword>
<name>A0ABW3UXY7_9BACL</name>
<keyword evidence="2 5" id="KW-0012">Acyltransferase</keyword>